<dbReference type="GeneID" id="19202497"/>
<name>A0A5M3N5X3_CONPW</name>
<dbReference type="EMBL" id="JH711573">
    <property type="protein sequence ID" value="EIW86261.1"/>
    <property type="molecule type" value="Genomic_DNA"/>
</dbReference>
<accession>A0A5M3N5X3</accession>
<proteinExistence type="predicted"/>
<protein>
    <submittedName>
        <fullName evidence="2">Uncharacterized protein</fullName>
    </submittedName>
</protein>
<reference evidence="3" key="1">
    <citation type="journal article" date="2012" name="Science">
        <title>The Paleozoic origin of enzymatic lignin decomposition reconstructed from 31 fungal genomes.</title>
        <authorList>
            <person name="Floudas D."/>
            <person name="Binder M."/>
            <person name="Riley R."/>
            <person name="Barry K."/>
            <person name="Blanchette R.A."/>
            <person name="Henrissat B."/>
            <person name="Martinez A.T."/>
            <person name="Otillar R."/>
            <person name="Spatafora J.W."/>
            <person name="Yadav J.S."/>
            <person name="Aerts A."/>
            <person name="Benoit I."/>
            <person name="Boyd A."/>
            <person name="Carlson A."/>
            <person name="Copeland A."/>
            <person name="Coutinho P.M."/>
            <person name="de Vries R.P."/>
            <person name="Ferreira P."/>
            <person name="Findley K."/>
            <person name="Foster B."/>
            <person name="Gaskell J."/>
            <person name="Glotzer D."/>
            <person name="Gorecki P."/>
            <person name="Heitman J."/>
            <person name="Hesse C."/>
            <person name="Hori C."/>
            <person name="Igarashi K."/>
            <person name="Jurgens J.A."/>
            <person name="Kallen N."/>
            <person name="Kersten P."/>
            <person name="Kohler A."/>
            <person name="Kuees U."/>
            <person name="Kumar T.K.A."/>
            <person name="Kuo A."/>
            <person name="LaButti K."/>
            <person name="Larrondo L.F."/>
            <person name="Lindquist E."/>
            <person name="Ling A."/>
            <person name="Lombard V."/>
            <person name="Lucas S."/>
            <person name="Lundell T."/>
            <person name="Martin R."/>
            <person name="McLaughlin D.J."/>
            <person name="Morgenstern I."/>
            <person name="Morin E."/>
            <person name="Murat C."/>
            <person name="Nagy L.G."/>
            <person name="Nolan M."/>
            <person name="Ohm R.A."/>
            <person name="Patyshakuliyeva A."/>
            <person name="Rokas A."/>
            <person name="Ruiz-Duenas F.J."/>
            <person name="Sabat G."/>
            <person name="Salamov A."/>
            <person name="Samejima M."/>
            <person name="Schmutz J."/>
            <person name="Slot J.C."/>
            <person name="St John F."/>
            <person name="Stenlid J."/>
            <person name="Sun H."/>
            <person name="Sun S."/>
            <person name="Syed K."/>
            <person name="Tsang A."/>
            <person name="Wiebenga A."/>
            <person name="Young D."/>
            <person name="Pisabarro A."/>
            <person name="Eastwood D.C."/>
            <person name="Martin F."/>
            <person name="Cullen D."/>
            <person name="Grigoriev I.V."/>
            <person name="Hibbett D.S."/>
        </authorList>
    </citation>
    <scope>NUCLEOTIDE SEQUENCE [LARGE SCALE GENOMIC DNA]</scope>
    <source>
        <strain evidence="3">RWD-64-598 SS2</strain>
    </source>
</reference>
<gene>
    <name evidence="2" type="ORF">CONPUDRAFT_148356</name>
</gene>
<dbReference type="AlphaFoldDB" id="A0A5M3N5X3"/>
<feature type="compositionally biased region" description="Polar residues" evidence="1">
    <location>
        <begin position="8"/>
        <end position="20"/>
    </location>
</feature>
<organism evidence="2 3">
    <name type="scientific">Coniophora puteana (strain RWD-64-598)</name>
    <name type="common">Brown rot fungus</name>
    <dbReference type="NCBI Taxonomy" id="741705"/>
    <lineage>
        <taxon>Eukaryota</taxon>
        <taxon>Fungi</taxon>
        <taxon>Dikarya</taxon>
        <taxon>Basidiomycota</taxon>
        <taxon>Agaricomycotina</taxon>
        <taxon>Agaricomycetes</taxon>
        <taxon>Agaricomycetidae</taxon>
        <taxon>Boletales</taxon>
        <taxon>Coniophorineae</taxon>
        <taxon>Coniophoraceae</taxon>
        <taxon>Coniophora</taxon>
    </lineage>
</organism>
<evidence type="ECO:0000313" key="3">
    <source>
        <dbReference type="Proteomes" id="UP000053558"/>
    </source>
</evidence>
<evidence type="ECO:0000256" key="1">
    <source>
        <dbReference type="SAM" id="MobiDB-lite"/>
    </source>
</evidence>
<dbReference type="KEGG" id="cput:CONPUDRAFT_148356"/>
<dbReference type="Proteomes" id="UP000053558">
    <property type="component" value="Unassembled WGS sequence"/>
</dbReference>
<comment type="caution">
    <text evidence="2">The sequence shown here is derived from an EMBL/GenBank/DDBJ whole genome shotgun (WGS) entry which is preliminary data.</text>
</comment>
<evidence type="ECO:0000313" key="2">
    <source>
        <dbReference type="EMBL" id="EIW86261.1"/>
    </source>
</evidence>
<feature type="region of interest" description="Disordered" evidence="1">
    <location>
        <begin position="1"/>
        <end position="20"/>
    </location>
</feature>
<sequence>MKSPYPTDWNSTPTHSTQQPDDFVVKIKSLKPTYASKISRYNRRLPNRGDEKAKLGSYLPLVERLTMDYDDDEADYLPASRAGWKRVVHPEGALYWFRQQQACITLLMCKRRV</sequence>
<keyword evidence="3" id="KW-1185">Reference proteome</keyword>
<dbReference type="RefSeq" id="XP_007763142.1">
    <property type="nucleotide sequence ID" value="XM_007764952.1"/>
</dbReference>